<dbReference type="SUPFAM" id="SSF56300">
    <property type="entry name" value="Metallo-dependent phosphatases"/>
    <property type="match status" value="1"/>
</dbReference>
<gene>
    <name evidence="3" type="ORF">GF068_27615</name>
</gene>
<dbReference type="PANTHER" id="PTHR42850:SF4">
    <property type="entry name" value="ZINC-DEPENDENT ENDOPOLYPHOSPHATASE"/>
    <property type="match status" value="1"/>
</dbReference>
<protein>
    <recommendedName>
        <fullName evidence="2">Serine/threonine specific protein phosphatases domain-containing protein</fullName>
    </recommendedName>
</protein>
<dbReference type="InterPro" id="IPR050126">
    <property type="entry name" value="Ap4A_hydrolase"/>
</dbReference>
<dbReference type="PRINTS" id="PR00114">
    <property type="entry name" value="STPHPHTASE"/>
</dbReference>
<evidence type="ECO:0000313" key="3">
    <source>
        <dbReference type="EMBL" id="MRG95655.1"/>
    </source>
</evidence>
<dbReference type="GO" id="GO:0110154">
    <property type="term" value="P:RNA decapping"/>
    <property type="evidence" value="ECO:0007669"/>
    <property type="project" value="TreeGrafter"/>
</dbReference>
<proteinExistence type="predicted"/>
<evidence type="ECO:0000259" key="2">
    <source>
        <dbReference type="PROSITE" id="PS00125"/>
    </source>
</evidence>
<comment type="caution">
    <text evidence="3">The sequence shown here is derived from an EMBL/GenBank/DDBJ whole genome shotgun (WGS) entry which is preliminary data.</text>
</comment>
<dbReference type="EMBL" id="WJIE01000008">
    <property type="protein sequence ID" value="MRG95655.1"/>
    <property type="molecule type" value="Genomic_DNA"/>
</dbReference>
<dbReference type="GO" id="GO:0008803">
    <property type="term" value="F:bis(5'-nucleosyl)-tetraphosphatase (symmetrical) activity"/>
    <property type="evidence" value="ECO:0007669"/>
    <property type="project" value="TreeGrafter"/>
</dbReference>
<keyword evidence="4" id="KW-1185">Reference proteome</keyword>
<organism evidence="3 4">
    <name type="scientific">Polyangium spumosum</name>
    <dbReference type="NCBI Taxonomy" id="889282"/>
    <lineage>
        <taxon>Bacteria</taxon>
        <taxon>Pseudomonadati</taxon>
        <taxon>Myxococcota</taxon>
        <taxon>Polyangia</taxon>
        <taxon>Polyangiales</taxon>
        <taxon>Polyangiaceae</taxon>
        <taxon>Polyangium</taxon>
    </lineage>
</organism>
<dbReference type="PROSITE" id="PS00125">
    <property type="entry name" value="SER_THR_PHOSPHATASE"/>
    <property type="match status" value="1"/>
</dbReference>
<dbReference type="InterPro" id="IPR029052">
    <property type="entry name" value="Metallo-depent_PP-like"/>
</dbReference>
<feature type="domain" description="Serine/threonine specific protein phosphatases" evidence="2">
    <location>
        <begin position="135"/>
        <end position="140"/>
    </location>
</feature>
<sequence length="316" mass="35136">MAQSSRETETTHARGGAAPELLPNLARIPPRAPRQARRTAKGRRGAPLKLRDLPPCFPPRTLLLSPPMPSRTFAIGDIHGDLDALHRLLAALPPLDAGDTLVFVGDYLDRGPRSADVVAFLRALPSRTPAKVVLLRGNHEDGWLRVVDRGWPEFVIPAPNGCLATLRSFLGRPPPVEGEGMADDEVEPLFKGTFFPPDVVAWMRELPFWYEDDYAIYVHAALPKGPEGYEHPSTTQRRLAMLWCRDHDFVRDYRGKLVIFGHTATKYLPPELSEYTPEDKEDAWVGPCVIGIDTRCGKGGYLTCVELPSGQVYESR</sequence>
<reference evidence="3 4" key="1">
    <citation type="submission" date="2019-10" db="EMBL/GenBank/DDBJ databases">
        <title>A soil myxobacterium in the family Polyangiaceae.</title>
        <authorList>
            <person name="Li Y."/>
            <person name="Wang J."/>
        </authorList>
    </citation>
    <scope>NUCLEOTIDE SEQUENCE [LARGE SCALE GENOMIC DNA]</scope>
    <source>
        <strain evidence="3 4">DSM 14734</strain>
    </source>
</reference>
<feature type="compositionally biased region" description="Basic and acidic residues" evidence="1">
    <location>
        <begin position="1"/>
        <end position="12"/>
    </location>
</feature>
<dbReference type="OrthoDB" id="9807890at2"/>
<evidence type="ECO:0000256" key="1">
    <source>
        <dbReference type="SAM" id="MobiDB-lite"/>
    </source>
</evidence>
<dbReference type="PANTHER" id="PTHR42850">
    <property type="entry name" value="METALLOPHOSPHOESTERASE"/>
    <property type="match status" value="1"/>
</dbReference>
<dbReference type="Proteomes" id="UP000440224">
    <property type="component" value="Unassembled WGS sequence"/>
</dbReference>
<dbReference type="InterPro" id="IPR004843">
    <property type="entry name" value="Calcineurin-like_PHP"/>
</dbReference>
<name>A0A6N7PZD1_9BACT</name>
<dbReference type="GO" id="GO:0016791">
    <property type="term" value="F:phosphatase activity"/>
    <property type="evidence" value="ECO:0007669"/>
    <property type="project" value="TreeGrafter"/>
</dbReference>
<dbReference type="Pfam" id="PF00149">
    <property type="entry name" value="Metallophos"/>
    <property type="match status" value="1"/>
</dbReference>
<dbReference type="GO" id="GO:0005737">
    <property type="term" value="C:cytoplasm"/>
    <property type="evidence" value="ECO:0007669"/>
    <property type="project" value="TreeGrafter"/>
</dbReference>
<dbReference type="AlphaFoldDB" id="A0A6N7PZD1"/>
<dbReference type="Gene3D" id="3.60.21.10">
    <property type="match status" value="1"/>
</dbReference>
<evidence type="ECO:0000313" key="4">
    <source>
        <dbReference type="Proteomes" id="UP000440224"/>
    </source>
</evidence>
<feature type="compositionally biased region" description="Basic residues" evidence="1">
    <location>
        <begin position="34"/>
        <end position="46"/>
    </location>
</feature>
<feature type="region of interest" description="Disordered" evidence="1">
    <location>
        <begin position="1"/>
        <end position="51"/>
    </location>
</feature>
<dbReference type="InterPro" id="IPR006186">
    <property type="entry name" value="Ser/Thr-sp_prot-phosphatase"/>
</dbReference>
<dbReference type="CDD" id="cd00144">
    <property type="entry name" value="MPP_PPP_family"/>
    <property type="match status" value="1"/>
</dbReference>
<accession>A0A6N7PZD1</accession>